<keyword evidence="2" id="KW-1185">Reference proteome</keyword>
<name>A0ACC0PNK6_RHOML</name>
<sequence>MRDPVIVATGRHHWSTGATPFLPDSDLSLFHKPAQPVAQISGFILRYRFFSPIQAAEKRIPVDVGMPLSYT</sequence>
<evidence type="ECO:0000313" key="1">
    <source>
        <dbReference type="EMBL" id="KAI8566612.1"/>
    </source>
</evidence>
<reference evidence="1" key="1">
    <citation type="submission" date="2022-02" db="EMBL/GenBank/DDBJ databases">
        <title>Plant Genome Project.</title>
        <authorList>
            <person name="Zhang R.-G."/>
        </authorList>
    </citation>
    <scope>NUCLEOTIDE SEQUENCE</scope>
    <source>
        <strain evidence="1">AT1</strain>
    </source>
</reference>
<evidence type="ECO:0000313" key="2">
    <source>
        <dbReference type="Proteomes" id="UP001062846"/>
    </source>
</evidence>
<protein>
    <submittedName>
        <fullName evidence="1">Uncharacterized protein</fullName>
    </submittedName>
</protein>
<organism evidence="1 2">
    <name type="scientific">Rhododendron molle</name>
    <name type="common">Chinese azalea</name>
    <name type="synonym">Azalea mollis</name>
    <dbReference type="NCBI Taxonomy" id="49168"/>
    <lineage>
        <taxon>Eukaryota</taxon>
        <taxon>Viridiplantae</taxon>
        <taxon>Streptophyta</taxon>
        <taxon>Embryophyta</taxon>
        <taxon>Tracheophyta</taxon>
        <taxon>Spermatophyta</taxon>
        <taxon>Magnoliopsida</taxon>
        <taxon>eudicotyledons</taxon>
        <taxon>Gunneridae</taxon>
        <taxon>Pentapetalae</taxon>
        <taxon>asterids</taxon>
        <taxon>Ericales</taxon>
        <taxon>Ericaceae</taxon>
        <taxon>Ericoideae</taxon>
        <taxon>Rhodoreae</taxon>
        <taxon>Rhododendron</taxon>
    </lineage>
</organism>
<accession>A0ACC0PNK6</accession>
<proteinExistence type="predicted"/>
<gene>
    <name evidence="1" type="ORF">RHMOL_Rhmol02G0054300</name>
</gene>
<dbReference type="EMBL" id="CM046389">
    <property type="protein sequence ID" value="KAI8566612.1"/>
    <property type="molecule type" value="Genomic_DNA"/>
</dbReference>
<dbReference type="Proteomes" id="UP001062846">
    <property type="component" value="Chromosome 2"/>
</dbReference>
<comment type="caution">
    <text evidence="1">The sequence shown here is derived from an EMBL/GenBank/DDBJ whole genome shotgun (WGS) entry which is preliminary data.</text>
</comment>